<evidence type="ECO:0000256" key="2">
    <source>
        <dbReference type="SAM" id="SignalP"/>
    </source>
</evidence>
<proteinExistence type="predicted"/>
<reference evidence="5 6" key="2">
    <citation type="journal article" date="2017" name="Int. J. Syst. Evol. Microbiol.">
        <title>Gordonia phthalatica sp. nov., a di-n-butyl phthalate-degrading bacterium isolated from activated sludge.</title>
        <authorList>
            <person name="Jin D."/>
            <person name="Kong X."/>
            <person name="Jia M."/>
            <person name="Yu X."/>
            <person name="Wang X."/>
            <person name="Zhuang X."/>
            <person name="Deng Y."/>
            <person name="Bai Z."/>
        </authorList>
    </citation>
    <scope>NUCLEOTIDE SEQUENCE [LARGE SCALE GENOMIC DNA]</scope>
    <source>
        <strain evidence="5 6">QH-11</strain>
    </source>
</reference>
<dbReference type="InterPro" id="IPR055797">
    <property type="entry name" value="DUF7373"/>
</dbReference>
<keyword evidence="2" id="KW-0732">Signal</keyword>
<accession>A0A0N9MQX2</accession>
<gene>
    <name evidence="5" type="ORF">ACH46_10235</name>
</gene>
<feature type="region of interest" description="Disordered" evidence="1">
    <location>
        <begin position="159"/>
        <end position="178"/>
    </location>
</feature>
<evidence type="ECO:0000259" key="4">
    <source>
        <dbReference type="Pfam" id="PF24092"/>
    </source>
</evidence>
<keyword evidence="6" id="KW-1185">Reference proteome</keyword>
<dbReference type="OrthoDB" id="4373046at2"/>
<feature type="chain" id="PRO_5039009549" description="Lipoprotein" evidence="2">
    <location>
        <begin position="20"/>
        <end position="388"/>
    </location>
</feature>
<dbReference type="PROSITE" id="PS51257">
    <property type="entry name" value="PROKAR_LIPOPROTEIN"/>
    <property type="match status" value="1"/>
</dbReference>
<organism evidence="5 6">
    <name type="scientific">Gordonia phthalatica</name>
    <dbReference type="NCBI Taxonomy" id="1136941"/>
    <lineage>
        <taxon>Bacteria</taxon>
        <taxon>Bacillati</taxon>
        <taxon>Actinomycetota</taxon>
        <taxon>Actinomycetes</taxon>
        <taxon>Mycobacteriales</taxon>
        <taxon>Gordoniaceae</taxon>
        <taxon>Gordonia</taxon>
    </lineage>
</organism>
<dbReference type="Proteomes" id="UP000063789">
    <property type="component" value="Chromosome"/>
</dbReference>
<dbReference type="AlphaFoldDB" id="A0A0N9MQX2"/>
<dbReference type="KEGG" id="goq:ACH46_10235"/>
<dbReference type="InterPro" id="IPR056463">
    <property type="entry name" value="DUF7373_C"/>
</dbReference>
<reference evidence="6" key="1">
    <citation type="submission" date="2015-06" db="EMBL/GenBank/DDBJ databases">
        <title>Complete genome sequence and metabolic analysis of phthalate degradation pathway in Gordonia sp. QH-11.</title>
        <authorList>
            <person name="Jin D."/>
            <person name="Kong X."/>
            <person name="Bai Z."/>
        </authorList>
    </citation>
    <scope>NUCLEOTIDE SEQUENCE [LARGE SCALE GENOMIC DNA]</scope>
    <source>
        <strain evidence="6">QH-11</strain>
    </source>
</reference>
<feature type="signal peptide" evidence="2">
    <location>
        <begin position="1"/>
        <end position="19"/>
    </location>
</feature>
<dbReference type="EMBL" id="CP011853">
    <property type="protein sequence ID" value="ALG84808.1"/>
    <property type="molecule type" value="Genomic_DNA"/>
</dbReference>
<feature type="domain" description="DUF7373" evidence="4">
    <location>
        <begin position="261"/>
        <end position="386"/>
    </location>
</feature>
<feature type="domain" description="DUF7373" evidence="3">
    <location>
        <begin position="49"/>
        <end position="245"/>
    </location>
</feature>
<name>A0A0N9MQX2_9ACTN</name>
<evidence type="ECO:0000313" key="5">
    <source>
        <dbReference type="EMBL" id="ALG84808.1"/>
    </source>
</evidence>
<evidence type="ECO:0008006" key="7">
    <source>
        <dbReference type="Google" id="ProtNLM"/>
    </source>
</evidence>
<sequence>MRKGATVAAALMMSATAVAGCAVDGTATRGPIQLDTGKYLAQQSMALKSASTDGAWAQLRGVRLADHIIFPREVDSGLVSSKFPLQPLSSAQNAGGVFGGGEVSDLPVLKQFQYGFVVTAGEEGAGDLGISHAVLVFDSPASAARAAYDISKTKLKKKPDEYTTNIRSKPVPGAPDGTRAVESTGVYQGKVQNETVEGFTPVGSMLMYTWGQAKDLPRAENIVKTALTKQKALLDPAPTISDDRNPDPTGLIRGTLVGEGGGDPMEKVVFSARGAALTFDDQPAAYEAMKKTGVTEVALNGTKAYRTGSADQAKTFADFLRKEYAVTYTATKAAASPRDLGGAHCWNNDDRQFGCTVVVDRYVGFTLSRSLKDAQQQISAQSVFLSKL</sequence>
<protein>
    <recommendedName>
        <fullName evidence="7">Lipoprotein</fullName>
    </recommendedName>
</protein>
<dbReference type="Pfam" id="PF24088">
    <property type="entry name" value="DUF7373"/>
    <property type="match status" value="1"/>
</dbReference>
<dbReference type="RefSeq" id="WP_062392803.1">
    <property type="nucleotide sequence ID" value="NZ_CP011853.1"/>
</dbReference>
<dbReference type="PATRIC" id="fig|1136941.3.peg.2078"/>
<dbReference type="Pfam" id="PF24092">
    <property type="entry name" value="DUF7373_C"/>
    <property type="match status" value="1"/>
</dbReference>
<evidence type="ECO:0000313" key="6">
    <source>
        <dbReference type="Proteomes" id="UP000063789"/>
    </source>
</evidence>
<evidence type="ECO:0000256" key="1">
    <source>
        <dbReference type="SAM" id="MobiDB-lite"/>
    </source>
</evidence>
<evidence type="ECO:0000259" key="3">
    <source>
        <dbReference type="Pfam" id="PF24088"/>
    </source>
</evidence>